<dbReference type="AlphaFoldDB" id="A0A0Q9WZ31"/>
<dbReference type="InterPro" id="IPR007110">
    <property type="entry name" value="Ig-like_dom"/>
</dbReference>
<dbReference type="PANTHER" id="PTHR23279:SF4">
    <property type="entry name" value="DEFECTIVE PROBOSCIS EXTENSION RESPONSE 2, ISOFORM F-RELATED"/>
    <property type="match status" value="1"/>
</dbReference>
<evidence type="ECO:0000313" key="3">
    <source>
        <dbReference type="Proteomes" id="UP000007798"/>
    </source>
</evidence>
<feature type="non-terminal residue" evidence="2">
    <location>
        <position position="135"/>
    </location>
</feature>
<reference evidence="2 3" key="1">
    <citation type="journal article" date="2007" name="Nature">
        <title>Evolution of genes and genomes on the Drosophila phylogeny.</title>
        <authorList>
            <consortium name="Drosophila 12 Genomes Consortium"/>
            <person name="Clark A.G."/>
            <person name="Eisen M.B."/>
            <person name="Smith D.R."/>
            <person name="Bergman C.M."/>
            <person name="Oliver B."/>
            <person name="Markow T.A."/>
            <person name="Kaufman T.C."/>
            <person name="Kellis M."/>
            <person name="Gelbart W."/>
            <person name="Iyer V.N."/>
            <person name="Pollard D.A."/>
            <person name="Sackton T.B."/>
            <person name="Larracuente A.M."/>
            <person name="Singh N.D."/>
            <person name="Abad J.P."/>
            <person name="Abt D.N."/>
            <person name="Adryan B."/>
            <person name="Aguade M."/>
            <person name="Akashi H."/>
            <person name="Anderson W.W."/>
            <person name="Aquadro C.F."/>
            <person name="Ardell D.H."/>
            <person name="Arguello R."/>
            <person name="Artieri C.G."/>
            <person name="Barbash D.A."/>
            <person name="Barker D."/>
            <person name="Barsanti P."/>
            <person name="Batterham P."/>
            <person name="Batzoglou S."/>
            <person name="Begun D."/>
            <person name="Bhutkar A."/>
            <person name="Blanco E."/>
            <person name="Bosak S.A."/>
            <person name="Bradley R.K."/>
            <person name="Brand A.D."/>
            <person name="Brent M.R."/>
            <person name="Brooks A.N."/>
            <person name="Brown R.H."/>
            <person name="Butlin R.K."/>
            <person name="Caggese C."/>
            <person name="Calvi B.R."/>
            <person name="Bernardo de Carvalho A."/>
            <person name="Caspi A."/>
            <person name="Castrezana S."/>
            <person name="Celniker S.E."/>
            <person name="Chang J.L."/>
            <person name="Chapple C."/>
            <person name="Chatterji S."/>
            <person name="Chinwalla A."/>
            <person name="Civetta A."/>
            <person name="Clifton S.W."/>
            <person name="Comeron J.M."/>
            <person name="Costello J.C."/>
            <person name="Coyne J.A."/>
            <person name="Daub J."/>
            <person name="David R.G."/>
            <person name="Delcher A.L."/>
            <person name="Delehaunty K."/>
            <person name="Do C.B."/>
            <person name="Ebling H."/>
            <person name="Edwards K."/>
            <person name="Eickbush T."/>
            <person name="Evans J.D."/>
            <person name="Filipski A."/>
            <person name="Findeiss S."/>
            <person name="Freyhult E."/>
            <person name="Fulton L."/>
            <person name="Fulton R."/>
            <person name="Garcia A.C."/>
            <person name="Gardiner A."/>
            <person name="Garfield D.A."/>
            <person name="Garvin B.E."/>
            <person name="Gibson G."/>
            <person name="Gilbert D."/>
            <person name="Gnerre S."/>
            <person name="Godfrey J."/>
            <person name="Good R."/>
            <person name="Gotea V."/>
            <person name="Gravely B."/>
            <person name="Greenberg A.J."/>
            <person name="Griffiths-Jones S."/>
            <person name="Gross S."/>
            <person name="Guigo R."/>
            <person name="Gustafson E.A."/>
            <person name="Haerty W."/>
            <person name="Hahn M.W."/>
            <person name="Halligan D.L."/>
            <person name="Halpern A.L."/>
            <person name="Halter G.M."/>
            <person name="Han M.V."/>
            <person name="Heger A."/>
            <person name="Hillier L."/>
            <person name="Hinrichs A.S."/>
            <person name="Holmes I."/>
            <person name="Hoskins R.A."/>
            <person name="Hubisz M.J."/>
            <person name="Hultmark D."/>
            <person name="Huntley M.A."/>
            <person name="Jaffe D.B."/>
            <person name="Jagadeeshan S."/>
            <person name="Jeck W.R."/>
            <person name="Johnson J."/>
            <person name="Jones C.D."/>
            <person name="Jordan W.C."/>
            <person name="Karpen G.H."/>
            <person name="Kataoka E."/>
            <person name="Keightley P.D."/>
            <person name="Kheradpour P."/>
            <person name="Kirkness E.F."/>
            <person name="Koerich L.B."/>
            <person name="Kristiansen K."/>
            <person name="Kudrna D."/>
            <person name="Kulathinal R.J."/>
            <person name="Kumar S."/>
            <person name="Kwok R."/>
            <person name="Lander E."/>
            <person name="Langley C.H."/>
            <person name="Lapoint R."/>
            <person name="Lazzaro B.P."/>
            <person name="Lee S.J."/>
            <person name="Levesque L."/>
            <person name="Li R."/>
            <person name="Lin C.F."/>
            <person name="Lin M.F."/>
            <person name="Lindblad-Toh K."/>
            <person name="Llopart A."/>
            <person name="Long M."/>
            <person name="Low L."/>
            <person name="Lozovsky E."/>
            <person name="Lu J."/>
            <person name="Luo M."/>
            <person name="Machado C.A."/>
            <person name="Makalowski W."/>
            <person name="Marzo M."/>
            <person name="Matsuda M."/>
            <person name="Matzkin L."/>
            <person name="McAllister B."/>
            <person name="McBride C.S."/>
            <person name="McKernan B."/>
            <person name="McKernan K."/>
            <person name="Mendez-Lago M."/>
            <person name="Minx P."/>
            <person name="Mollenhauer M.U."/>
            <person name="Montooth K."/>
            <person name="Mount S.M."/>
            <person name="Mu X."/>
            <person name="Myers E."/>
            <person name="Negre B."/>
            <person name="Newfeld S."/>
            <person name="Nielsen R."/>
            <person name="Noor M.A."/>
            <person name="O'Grady P."/>
            <person name="Pachter L."/>
            <person name="Papaceit M."/>
            <person name="Parisi M.J."/>
            <person name="Parisi M."/>
            <person name="Parts L."/>
            <person name="Pedersen J.S."/>
            <person name="Pesole G."/>
            <person name="Phillippy A.M."/>
            <person name="Ponting C.P."/>
            <person name="Pop M."/>
            <person name="Porcelli D."/>
            <person name="Powell J.R."/>
            <person name="Prohaska S."/>
            <person name="Pruitt K."/>
            <person name="Puig M."/>
            <person name="Quesneville H."/>
            <person name="Ram K.R."/>
            <person name="Rand D."/>
            <person name="Rasmussen M.D."/>
            <person name="Reed L.K."/>
            <person name="Reenan R."/>
            <person name="Reily A."/>
            <person name="Remington K.A."/>
            <person name="Rieger T.T."/>
            <person name="Ritchie M.G."/>
            <person name="Robin C."/>
            <person name="Rogers Y.H."/>
            <person name="Rohde C."/>
            <person name="Rozas J."/>
            <person name="Rubenfield M.J."/>
            <person name="Ruiz A."/>
            <person name="Russo S."/>
            <person name="Salzberg S.L."/>
            <person name="Sanchez-Gracia A."/>
            <person name="Saranga D.J."/>
            <person name="Sato H."/>
            <person name="Schaeffer S.W."/>
            <person name="Schatz M.C."/>
            <person name="Schlenke T."/>
            <person name="Schwartz R."/>
            <person name="Segarra C."/>
            <person name="Singh R.S."/>
            <person name="Sirot L."/>
            <person name="Sirota M."/>
            <person name="Sisneros N.B."/>
            <person name="Smith C.D."/>
            <person name="Smith T.F."/>
            <person name="Spieth J."/>
            <person name="Stage D.E."/>
            <person name="Stark A."/>
            <person name="Stephan W."/>
            <person name="Strausberg R.L."/>
            <person name="Strempel S."/>
            <person name="Sturgill D."/>
            <person name="Sutton G."/>
            <person name="Sutton G.G."/>
            <person name="Tao W."/>
            <person name="Teichmann S."/>
            <person name="Tobari Y.N."/>
            <person name="Tomimura Y."/>
            <person name="Tsolas J.M."/>
            <person name="Valente V.L."/>
            <person name="Venter E."/>
            <person name="Venter J.C."/>
            <person name="Vicario S."/>
            <person name="Vieira F.G."/>
            <person name="Vilella A.J."/>
            <person name="Villasante A."/>
            <person name="Walenz B."/>
            <person name="Wang J."/>
            <person name="Wasserman M."/>
            <person name="Watts T."/>
            <person name="Wilson D."/>
            <person name="Wilson R.K."/>
            <person name="Wing R.A."/>
            <person name="Wolfner M.F."/>
            <person name="Wong A."/>
            <person name="Wong G.K."/>
            <person name="Wu C.I."/>
            <person name="Wu G."/>
            <person name="Yamamoto D."/>
            <person name="Yang H.P."/>
            <person name="Yang S.P."/>
            <person name="Yorke J.A."/>
            <person name="Yoshida K."/>
            <person name="Zdobnov E."/>
            <person name="Zhang P."/>
            <person name="Zhang Y."/>
            <person name="Zimin A.V."/>
            <person name="Baldwin J."/>
            <person name="Abdouelleil A."/>
            <person name="Abdulkadir J."/>
            <person name="Abebe A."/>
            <person name="Abera B."/>
            <person name="Abreu J."/>
            <person name="Acer S.C."/>
            <person name="Aftuck L."/>
            <person name="Alexander A."/>
            <person name="An P."/>
            <person name="Anderson E."/>
            <person name="Anderson S."/>
            <person name="Arachi H."/>
            <person name="Azer M."/>
            <person name="Bachantsang P."/>
            <person name="Barry A."/>
            <person name="Bayul T."/>
            <person name="Berlin A."/>
            <person name="Bessette D."/>
            <person name="Bloom T."/>
            <person name="Blye J."/>
            <person name="Boguslavskiy L."/>
            <person name="Bonnet C."/>
            <person name="Boukhgalter B."/>
            <person name="Bourzgui I."/>
            <person name="Brown A."/>
            <person name="Cahill P."/>
            <person name="Channer S."/>
            <person name="Cheshatsang Y."/>
            <person name="Chuda L."/>
            <person name="Citroen M."/>
            <person name="Collymore A."/>
            <person name="Cooke P."/>
            <person name="Costello M."/>
            <person name="D'Aco K."/>
            <person name="Daza R."/>
            <person name="De Haan G."/>
            <person name="DeGray S."/>
            <person name="DeMaso C."/>
            <person name="Dhargay N."/>
            <person name="Dooley K."/>
            <person name="Dooley E."/>
            <person name="Doricent M."/>
            <person name="Dorje P."/>
            <person name="Dorjee K."/>
            <person name="Dupes A."/>
            <person name="Elong R."/>
            <person name="Falk J."/>
            <person name="Farina A."/>
            <person name="Faro S."/>
            <person name="Ferguson D."/>
            <person name="Fisher S."/>
            <person name="Foley C.D."/>
            <person name="Franke A."/>
            <person name="Friedrich D."/>
            <person name="Gadbois L."/>
            <person name="Gearin G."/>
            <person name="Gearin C.R."/>
            <person name="Giannoukos G."/>
            <person name="Goode T."/>
            <person name="Graham J."/>
            <person name="Grandbois E."/>
            <person name="Grewal S."/>
            <person name="Gyaltsen K."/>
            <person name="Hafez N."/>
            <person name="Hagos B."/>
            <person name="Hall J."/>
            <person name="Henson C."/>
            <person name="Hollinger A."/>
            <person name="Honan T."/>
            <person name="Huard M.D."/>
            <person name="Hughes L."/>
            <person name="Hurhula B."/>
            <person name="Husby M.E."/>
            <person name="Kamat A."/>
            <person name="Kanga B."/>
            <person name="Kashin S."/>
            <person name="Khazanovich D."/>
            <person name="Kisner P."/>
            <person name="Lance K."/>
            <person name="Lara M."/>
            <person name="Lee W."/>
            <person name="Lennon N."/>
            <person name="Letendre F."/>
            <person name="LeVine R."/>
            <person name="Lipovsky A."/>
            <person name="Liu X."/>
            <person name="Liu J."/>
            <person name="Liu S."/>
            <person name="Lokyitsang T."/>
            <person name="Lokyitsang Y."/>
            <person name="Lubonja R."/>
            <person name="Lui A."/>
            <person name="MacDonald P."/>
            <person name="Magnisalis V."/>
            <person name="Maru K."/>
            <person name="Matthews C."/>
            <person name="McCusker W."/>
            <person name="McDonough S."/>
            <person name="Mehta T."/>
            <person name="Meldrim J."/>
            <person name="Meneus L."/>
            <person name="Mihai O."/>
            <person name="Mihalev A."/>
            <person name="Mihova T."/>
            <person name="Mittelman R."/>
            <person name="Mlenga V."/>
            <person name="Montmayeur A."/>
            <person name="Mulrain L."/>
            <person name="Navidi A."/>
            <person name="Naylor J."/>
            <person name="Negash T."/>
            <person name="Nguyen T."/>
            <person name="Nguyen N."/>
            <person name="Nicol R."/>
            <person name="Norbu C."/>
            <person name="Norbu N."/>
            <person name="Novod N."/>
            <person name="O'Neill B."/>
            <person name="Osman S."/>
            <person name="Markiewicz E."/>
            <person name="Oyono O.L."/>
            <person name="Patti C."/>
            <person name="Phunkhang P."/>
            <person name="Pierre F."/>
            <person name="Priest M."/>
            <person name="Raghuraman S."/>
            <person name="Rege F."/>
            <person name="Reyes R."/>
            <person name="Rise C."/>
            <person name="Rogov P."/>
            <person name="Ross K."/>
            <person name="Ryan E."/>
            <person name="Settipalli S."/>
            <person name="Shea T."/>
            <person name="Sherpa N."/>
            <person name="Shi L."/>
            <person name="Shih D."/>
            <person name="Sparrow T."/>
            <person name="Spaulding J."/>
            <person name="Stalker J."/>
            <person name="Stange-Thomann N."/>
            <person name="Stavropoulos S."/>
            <person name="Stone C."/>
            <person name="Strader C."/>
            <person name="Tesfaye S."/>
            <person name="Thomson T."/>
            <person name="Thoulutsang Y."/>
            <person name="Thoulutsang D."/>
            <person name="Topham K."/>
            <person name="Topping I."/>
            <person name="Tsamla T."/>
            <person name="Vassiliev H."/>
            <person name="Vo A."/>
            <person name="Wangchuk T."/>
            <person name="Wangdi T."/>
            <person name="Weiand M."/>
            <person name="Wilkinson J."/>
            <person name="Wilson A."/>
            <person name="Yadav S."/>
            <person name="Young G."/>
            <person name="Yu Q."/>
            <person name="Zembek L."/>
            <person name="Zhong D."/>
            <person name="Zimmer A."/>
            <person name="Zwirko Z."/>
            <person name="Jaffe D.B."/>
            <person name="Alvarez P."/>
            <person name="Brockman W."/>
            <person name="Butler J."/>
            <person name="Chin C."/>
            <person name="Gnerre S."/>
            <person name="Grabherr M."/>
            <person name="Kleber M."/>
            <person name="Mauceli E."/>
            <person name="MacCallum I."/>
        </authorList>
    </citation>
    <scope>NUCLEOTIDE SEQUENCE [LARGE SCALE GENOMIC DNA]</scope>
    <source>
        <strain evidence="3">Tucson 14030-0811.24</strain>
    </source>
</reference>
<dbReference type="InterPro" id="IPR037448">
    <property type="entry name" value="Zig-8"/>
</dbReference>
<dbReference type="GO" id="GO:0032589">
    <property type="term" value="C:neuron projection membrane"/>
    <property type="evidence" value="ECO:0007669"/>
    <property type="project" value="TreeGrafter"/>
</dbReference>
<dbReference type="SMR" id="A0A0Q9WZ31"/>
<dbReference type="STRING" id="7260.A0A0Q9WZ31"/>
<name>A0A0Q9WZ31_DROWI</name>
<sequence>NAINQFCARSTFSNTTPLAPCSRPTHSPSSSIAVTPPDAKAIIAGPSDLYVKVGSVITLTCLVKQPATSAQDIGPIYWYRGPYILTPFVAHPNDAAIDLQRISMESTLAEKLQSRLRIANAQLLDTGNYTCMPTT</sequence>
<dbReference type="InterPro" id="IPR036179">
    <property type="entry name" value="Ig-like_dom_sf"/>
</dbReference>
<dbReference type="GO" id="GO:0050808">
    <property type="term" value="P:synapse organization"/>
    <property type="evidence" value="ECO:0007669"/>
    <property type="project" value="EnsemblMetazoa"/>
</dbReference>
<feature type="domain" description="Ig-like" evidence="1">
    <location>
        <begin position="37"/>
        <end position="135"/>
    </location>
</feature>
<evidence type="ECO:0000313" key="2">
    <source>
        <dbReference type="EMBL" id="KRF97419.1"/>
    </source>
</evidence>
<dbReference type="FunFam" id="2.60.40.10:FF:001575">
    <property type="entry name" value="Uncharacterized protein, isoform B"/>
    <property type="match status" value="1"/>
</dbReference>
<gene>
    <name evidence="2" type="primary">Dwil\GK27924</name>
    <name evidence="2" type="ORF">Dwil_GK27924</name>
</gene>
<dbReference type="SUPFAM" id="SSF48726">
    <property type="entry name" value="Immunoglobulin"/>
    <property type="match status" value="1"/>
</dbReference>
<protein>
    <recommendedName>
        <fullName evidence="1">Ig-like domain-containing protein</fullName>
    </recommendedName>
</protein>
<dbReference type="EMBL" id="CH962717">
    <property type="protein sequence ID" value="KRF97419.1"/>
    <property type="molecule type" value="Genomic_DNA"/>
</dbReference>
<dbReference type="PROSITE" id="PS50835">
    <property type="entry name" value="IG_LIKE"/>
    <property type="match status" value="1"/>
</dbReference>
<dbReference type="InParanoid" id="A0A0Q9WZ31"/>
<dbReference type="Proteomes" id="UP000007798">
    <property type="component" value="Unassembled WGS sequence"/>
</dbReference>
<dbReference type="InterPro" id="IPR013106">
    <property type="entry name" value="Ig_V-set"/>
</dbReference>
<dbReference type="OrthoDB" id="190835at2759"/>
<keyword evidence="3" id="KW-1185">Reference proteome</keyword>
<dbReference type="InterPro" id="IPR013783">
    <property type="entry name" value="Ig-like_fold"/>
</dbReference>
<evidence type="ECO:0000259" key="1">
    <source>
        <dbReference type="PROSITE" id="PS50835"/>
    </source>
</evidence>
<accession>A0A0Q9WZ31</accession>
<dbReference type="PANTHER" id="PTHR23279">
    <property type="entry name" value="DEFECTIVE PROBOSCIS EXTENSION RESPONSE DPR -RELATED"/>
    <property type="match status" value="1"/>
</dbReference>
<proteinExistence type="predicted"/>
<dbReference type="Gene3D" id="2.60.40.10">
    <property type="entry name" value="Immunoglobulins"/>
    <property type="match status" value="1"/>
</dbReference>
<organism evidence="2 3">
    <name type="scientific">Drosophila willistoni</name>
    <name type="common">Fruit fly</name>
    <dbReference type="NCBI Taxonomy" id="7260"/>
    <lineage>
        <taxon>Eukaryota</taxon>
        <taxon>Metazoa</taxon>
        <taxon>Ecdysozoa</taxon>
        <taxon>Arthropoda</taxon>
        <taxon>Hexapoda</taxon>
        <taxon>Insecta</taxon>
        <taxon>Pterygota</taxon>
        <taxon>Neoptera</taxon>
        <taxon>Endopterygota</taxon>
        <taxon>Diptera</taxon>
        <taxon>Brachycera</taxon>
        <taxon>Muscomorpha</taxon>
        <taxon>Ephydroidea</taxon>
        <taxon>Drosophilidae</taxon>
        <taxon>Drosophila</taxon>
        <taxon>Sophophora</taxon>
    </lineage>
</organism>
<feature type="non-terminal residue" evidence="2">
    <location>
        <position position="1"/>
    </location>
</feature>
<dbReference type="Pfam" id="PF07686">
    <property type="entry name" value="V-set"/>
    <property type="match status" value="1"/>
</dbReference>